<dbReference type="AlphaFoldDB" id="A0AAV1NKF3"/>
<feature type="non-terminal residue" evidence="2">
    <location>
        <position position="1"/>
    </location>
</feature>
<sequence length="192" mass="20562">VALGNPGTATTSASRLLTAGDPDTATVSVCHPVTAGDPGTATGSASHPVTFGDCGRPPTTLKAGLYVKDLVIATPQTFLKTAVTTDQPVITDKLCYEEFVTFTSIAESDLEISSVSDTESPVDDSDLNETYNLTKDKQEETESSSNRGESGQEEELAEDQVPEDIVEKEAHNSPKKKKGVNYRKQNVENRRL</sequence>
<dbReference type="EMBL" id="CAWUFR010000043">
    <property type="protein sequence ID" value="CAK6960009.1"/>
    <property type="molecule type" value="Genomic_DNA"/>
</dbReference>
<feature type="region of interest" description="Disordered" evidence="1">
    <location>
        <begin position="111"/>
        <end position="192"/>
    </location>
</feature>
<organism evidence="2 3">
    <name type="scientific">Scomber scombrus</name>
    <name type="common">Atlantic mackerel</name>
    <name type="synonym">Scomber vernalis</name>
    <dbReference type="NCBI Taxonomy" id="13677"/>
    <lineage>
        <taxon>Eukaryota</taxon>
        <taxon>Metazoa</taxon>
        <taxon>Chordata</taxon>
        <taxon>Craniata</taxon>
        <taxon>Vertebrata</taxon>
        <taxon>Euteleostomi</taxon>
        <taxon>Actinopterygii</taxon>
        <taxon>Neopterygii</taxon>
        <taxon>Teleostei</taxon>
        <taxon>Neoteleostei</taxon>
        <taxon>Acanthomorphata</taxon>
        <taxon>Pelagiaria</taxon>
        <taxon>Scombriformes</taxon>
        <taxon>Scombridae</taxon>
        <taxon>Scomber</taxon>
    </lineage>
</organism>
<keyword evidence="3" id="KW-1185">Reference proteome</keyword>
<comment type="caution">
    <text evidence="2">The sequence shown here is derived from an EMBL/GenBank/DDBJ whole genome shotgun (WGS) entry which is preliminary data.</text>
</comment>
<evidence type="ECO:0000256" key="1">
    <source>
        <dbReference type="SAM" id="MobiDB-lite"/>
    </source>
</evidence>
<name>A0AAV1NKF3_SCOSC</name>
<protein>
    <submittedName>
        <fullName evidence="2">Uncharacterized protein</fullName>
    </submittedName>
</protein>
<dbReference type="Proteomes" id="UP001314229">
    <property type="component" value="Unassembled WGS sequence"/>
</dbReference>
<proteinExistence type="predicted"/>
<accession>A0AAV1NKF3</accession>
<evidence type="ECO:0000313" key="3">
    <source>
        <dbReference type="Proteomes" id="UP001314229"/>
    </source>
</evidence>
<reference evidence="2 3" key="1">
    <citation type="submission" date="2024-01" db="EMBL/GenBank/DDBJ databases">
        <authorList>
            <person name="Alioto T."/>
            <person name="Alioto T."/>
            <person name="Gomez Garrido J."/>
        </authorList>
    </citation>
    <scope>NUCLEOTIDE SEQUENCE [LARGE SCALE GENOMIC DNA]</scope>
</reference>
<feature type="compositionally biased region" description="Acidic residues" evidence="1">
    <location>
        <begin position="151"/>
        <end position="164"/>
    </location>
</feature>
<evidence type="ECO:0000313" key="2">
    <source>
        <dbReference type="EMBL" id="CAK6960009.1"/>
    </source>
</evidence>
<gene>
    <name evidence="2" type="ORF">FSCOSCO3_A022404</name>
</gene>